<dbReference type="Proteomes" id="UP000177328">
    <property type="component" value="Unassembled WGS sequence"/>
</dbReference>
<reference evidence="1 2" key="1">
    <citation type="journal article" date="2016" name="Nat. Commun.">
        <title>Thousands of microbial genomes shed light on interconnected biogeochemical processes in an aquifer system.</title>
        <authorList>
            <person name="Anantharaman K."/>
            <person name="Brown C.T."/>
            <person name="Hug L.A."/>
            <person name="Sharon I."/>
            <person name="Castelle C.J."/>
            <person name="Probst A.J."/>
            <person name="Thomas B.C."/>
            <person name="Singh A."/>
            <person name="Wilkins M.J."/>
            <person name="Karaoz U."/>
            <person name="Brodie E.L."/>
            <person name="Williams K.H."/>
            <person name="Hubbard S.S."/>
            <person name="Banfield J.F."/>
        </authorList>
    </citation>
    <scope>NUCLEOTIDE SEQUENCE [LARGE SCALE GENOMIC DNA]</scope>
</reference>
<comment type="caution">
    <text evidence="1">The sequence shown here is derived from an EMBL/GenBank/DDBJ whole genome shotgun (WGS) entry which is preliminary data.</text>
</comment>
<gene>
    <name evidence="1" type="ORF">A3D25_00110</name>
</gene>
<dbReference type="AlphaFoldDB" id="A0A1F5KHZ0"/>
<sequence>MPEGNFLARGTNPHILIAGSDLSPARVARILAQVLRDLDKIKGAPNYPQRAHHLLFKSGLLATPIFPHEVNHRSPYRIATRRERSSRLRFPY</sequence>
<organism evidence="1 2">
    <name type="scientific">Candidatus Daviesbacteria bacterium RIFCSPHIGHO2_02_FULL_43_12</name>
    <dbReference type="NCBI Taxonomy" id="1797776"/>
    <lineage>
        <taxon>Bacteria</taxon>
        <taxon>Candidatus Daviesiibacteriota</taxon>
    </lineage>
</organism>
<evidence type="ECO:0000313" key="2">
    <source>
        <dbReference type="Proteomes" id="UP000177328"/>
    </source>
</evidence>
<dbReference type="EMBL" id="MFDD01000009">
    <property type="protein sequence ID" value="OGE40454.1"/>
    <property type="molecule type" value="Genomic_DNA"/>
</dbReference>
<evidence type="ECO:0000313" key="1">
    <source>
        <dbReference type="EMBL" id="OGE40454.1"/>
    </source>
</evidence>
<name>A0A1F5KHZ0_9BACT</name>
<accession>A0A1F5KHZ0</accession>
<protein>
    <submittedName>
        <fullName evidence="1">Uncharacterized protein</fullName>
    </submittedName>
</protein>
<proteinExistence type="predicted"/>